<dbReference type="InterPro" id="IPR011051">
    <property type="entry name" value="RmlC_Cupin_sf"/>
</dbReference>
<dbReference type="eggNOG" id="COG1917">
    <property type="taxonomic scope" value="Bacteria"/>
</dbReference>
<dbReference type="Proteomes" id="UP000001844">
    <property type="component" value="Chromosome"/>
</dbReference>
<evidence type="ECO:0000313" key="2">
    <source>
        <dbReference type="EMBL" id="ADE16130.1"/>
    </source>
</evidence>
<dbReference type="InterPro" id="IPR013096">
    <property type="entry name" value="Cupin_2"/>
</dbReference>
<keyword evidence="3" id="KW-1185">Reference proteome</keyword>
<dbReference type="CDD" id="cd06981">
    <property type="entry name" value="cupin_reut_a1446"/>
    <property type="match status" value="1"/>
</dbReference>
<organism evidence="2 3">
    <name type="scientific">Nitrosococcus halophilus (strain Nc4)</name>
    <dbReference type="NCBI Taxonomy" id="472759"/>
    <lineage>
        <taxon>Bacteria</taxon>
        <taxon>Pseudomonadati</taxon>
        <taxon>Pseudomonadota</taxon>
        <taxon>Gammaproteobacteria</taxon>
        <taxon>Chromatiales</taxon>
        <taxon>Chromatiaceae</taxon>
        <taxon>Nitrosococcus</taxon>
    </lineage>
</organism>
<dbReference type="Gene3D" id="2.60.120.10">
    <property type="entry name" value="Jelly Rolls"/>
    <property type="match status" value="1"/>
</dbReference>
<feature type="domain" description="Cupin type-2" evidence="1">
    <location>
        <begin position="48"/>
        <end position="103"/>
    </location>
</feature>
<accession>D5BZB6</accession>
<evidence type="ECO:0000313" key="3">
    <source>
        <dbReference type="Proteomes" id="UP000001844"/>
    </source>
</evidence>
<dbReference type="AlphaFoldDB" id="D5BZB6"/>
<sequence>MEIRNINSAIPNTLPEELYTLLLQGNSFRLERIVSRGHSTPVGKWLDQEQHEWVIVLCGSAGLLFAGEQEPRILRAGDYVHIPARCQHRVAWTDPVEDTVWLAFYYNS</sequence>
<evidence type="ECO:0000259" key="1">
    <source>
        <dbReference type="Pfam" id="PF07883"/>
    </source>
</evidence>
<dbReference type="OrthoDB" id="9798585at2"/>
<dbReference type="RefSeq" id="WP_013033980.1">
    <property type="nucleotide sequence ID" value="NC_013960.1"/>
</dbReference>
<dbReference type="KEGG" id="nhl:Nhal_3078"/>
<protein>
    <submittedName>
        <fullName evidence="2">Cupin 2 conserved barrel domain protein</fullName>
    </submittedName>
</protein>
<dbReference type="EMBL" id="CP001798">
    <property type="protein sequence ID" value="ADE16130.1"/>
    <property type="molecule type" value="Genomic_DNA"/>
</dbReference>
<dbReference type="HOGENOM" id="CLU_147397_0_0_6"/>
<dbReference type="InterPro" id="IPR014710">
    <property type="entry name" value="RmlC-like_jellyroll"/>
</dbReference>
<dbReference type="SUPFAM" id="SSF51182">
    <property type="entry name" value="RmlC-like cupins"/>
    <property type="match status" value="1"/>
</dbReference>
<gene>
    <name evidence="2" type="ordered locus">Nhal_3078</name>
</gene>
<reference evidence="3" key="1">
    <citation type="submission" date="2010-04" db="EMBL/GenBank/DDBJ databases">
        <title>Complete genome sequence of Nitrosococcus halophilus Nc4, a salt-adapted, aerobic obligate ammonia-oxidizing sulfur purple bacterium.</title>
        <authorList>
            <consortium name="US DOE Joint Genome Institute"/>
            <person name="Campbell M.A."/>
            <person name="Malfatti S.A."/>
            <person name="Chain P.S.G."/>
            <person name="Heidelberg J.F."/>
            <person name="Ward B.B."/>
            <person name="Klotz M.G."/>
        </authorList>
    </citation>
    <scope>NUCLEOTIDE SEQUENCE [LARGE SCALE GENOMIC DNA]</scope>
    <source>
        <strain evidence="3">Nc4</strain>
    </source>
</reference>
<name>D5BZB6_NITHN</name>
<proteinExistence type="predicted"/>
<dbReference type="STRING" id="472759.Nhal_3078"/>
<dbReference type="Pfam" id="PF07883">
    <property type="entry name" value="Cupin_2"/>
    <property type="match status" value="1"/>
</dbReference>